<evidence type="ECO:0000256" key="5">
    <source>
        <dbReference type="ARBA" id="ARBA00023002"/>
    </source>
</evidence>
<evidence type="ECO:0000256" key="2">
    <source>
        <dbReference type="ARBA" id="ARBA00009712"/>
    </source>
</evidence>
<evidence type="ECO:0000256" key="8">
    <source>
        <dbReference type="PIRSR" id="PIRSR601273-2"/>
    </source>
</evidence>
<dbReference type="OMA" id="MYESCAD"/>
<evidence type="ECO:0000256" key="9">
    <source>
        <dbReference type="SAM" id="Coils"/>
    </source>
</evidence>
<dbReference type="PROSITE" id="PS51410">
    <property type="entry name" value="BH4_AAA_HYDROXYL_2"/>
    <property type="match status" value="1"/>
</dbReference>
<keyword evidence="14" id="KW-1185">Reference proteome</keyword>
<protein>
    <recommendedName>
        <fullName evidence="3">phenylalanine 4-monooxygenase</fullName>
        <ecNumber evidence="3">1.14.16.1</ecNumber>
    </recommendedName>
</protein>
<feature type="region of interest" description="Disordered" evidence="10">
    <location>
        <begin position="641"/>
        <end position="677"/>
    </location>
</feature>
<feature type="binding site" evidence="8">
    <location>
        <position position="293"/>
    </location>
    <ligand>
        <name>Fe cation</name>
        <dbReference type="ChEBI" id="CHEBI:24875"/>
    </ligand>
</feature>
<feature type="region of interest" description="Disordered" evidence="10">
    <location>
        <begin position="557"/>
        <end position="584"/>
    </location>
</feature>
<dbReference type="PANTHER" id="PTHR11473">
    <property type="entry name" value="AROMATIC AMINO ACID HYDROXYLASE"/>
    <property type="match status" value="1"/>
</dbReference>
<dbReference type="InterPro" id="IPR019774">
    <property type="entry name" value="Aromatic-AA_hydroxylase_C"/>
</dbReference>
<keyword evidence="7 13" id="KW-0503">Monooxygenase</keyword>
<dbReference type="EMBL" id="CCYD01000112">
    <property type="protein sequence ID" value="CEG36156.1"/>
    <property type="molecule type" value="Genomic_DNA"/>
</dbReference>
<accession>A0A0P1A7I6</accession>
<dbReference type="Gene3D" id="3.30.70.260">
    <property type="match status" value="1"/>
</dbReference>
<keyword evidence="4 8" id="KW-0479">Metal-binding</keyword>
<dbReference type="InterPro" id="IPR001273">
    <property type="entry name" value="ArAA_hydroxylase"/>
</dbReference>
<dbReference type="InterPro" id="IPR036329">
    <property type="entry name" value="Aro-AA_hydroxylase_C_sf"/>
</dbReference>
<dbReference type="Proteomes" id="UP000054928">
    <property type="component" value="Unassembled WGS sequence"/>
</dbReference>
<dbReference type="PROSITE" id="PS00858">
    <property type="entry name" value="PREPHENATE_DEHYDR_2"/>
    <property type="match status" value="1"/>
</dbReference>
<dbReference type="SUPFAM" id="SSF55021">
    <property type="entry name" value="ACT-like"/>
    <property type="match status" value="1"/>
</dbReference>
<reference evidence="14" key="1">
    <citation type="submission" date="2014-09" db="EMBL/GenBank/DDBJ databases">
        <authorList>
            <person name="Sharma Rahul"/>
            <person name="Thines Marco"/>
        </authorList>
    </citation>
    <scope>NUCLEOTIDE SEQUENCE [LARGE SCALE GENOMIC DNA]</scope>
</reference>
<proteinExistence type="inferred from homology"/>
<evidence type="ECO:0000256" key="3">
    <source>
        <dbReference type="ARBA" id="ARBA00011995"/>
    </source>
</evidence>
<dbReference type="InterPro" id="IPR036951">
    <property type="entry name" value="ArAA_hydroxylase_sf"/>
</dbReference>
<feature type="coiled-coil region" evidence="9">
    <location>
        <begin position="475"/>
        <end position="502"/>
    </location>
</feature>
<keyword evidence="5" id="KW-0560">Oxidoreductase</keyword>
<dbReference type="InterPro" id="IPR002912">
    <property type="entry name" value="ACT_dom"/>
</dbReference>
<evidence type="ECO:0000313" key="14">
    <source>
        <dbReference type="Proteomes" id="UP000054928"/>
    </source>
</evidence>
<dbReference type="Pfam" id="PF00351">
    <property type="entry name" value="Biopterin_H"/>
    <property type="match status" value="1"/>
</dbReference>
<dbReference type="PANTHER" id="PTHR11473:SF24">
    <property type="entry name" value="PHENYLALANINE-4-HYDROXYLASE"/>
    <property type="match status" value="1"/>
</dbReference>
<feature type="binding site" evidence="8">
    <location>
        <position position="298"/>
    </location>
    <ligand>
        <name>Fe cation</name>
        <dbReference type="ChEBI" id="CHEBI:24875"/>
    </ligand>
</feature>
<organism evidence="13 14">
    <name type="scientific">Plasmopara halstedii</name>
    <name type="common">Downy mildew of sunflower</name>
    <dbReference type="NCBI Taxonomy" id="4781"/>
    <lineage>
        <taxon>Eukaryota</taxon>
        <taxon>Sar</taxon>
        <taxon>Stramenopiles</taxon>
        <taxon>Oomycota</taxon>
        <taxon>Peronosporomycetes</taxon>
        <taxon>Peronosporales</taxon>
        <taxon>Peronosporaceae</taxon>
        <taxon>Plasmopara</taxon>
    </lineage>
</organism>
<dbReference type="OrthoDB" id="983542at2759"/>
<sequence>MLRTLSHTFCVHHGVHYANSTSRTMLMSSLLQNRMRILSTLREDDKTSILLQVKDGPGALQETLKFFWKHDVNMTRIESRPSKGQNMDYNFYIDFEGKSGQAHVDELITDLQGNCLDVMVLNDKQVPWFPRKLHELDRSVANILDAGTDLESDHPGFSDKEYRKRRNMFAEIAQKYHQGDPIPRLEYTQDEINTWGVIYNRMKKLWKRHACDEFNYIIPLLESNCGYAENNIPQQENISNFLKECTGFTLRPVGGLLSSRDFLNGLAFRVFFSTQYIRHHSMPLYTPEPDICHELMGHAPMFADPDFADFSHEIGLASLGASDEEILRLATCYWFSVEFGIIKQRGEYKAYGAGLLSSFGELEYACATDRTAGSELPEYRPWDPFLAYKQKYPITTYQPVYYVANSLCEAKEKMRVFCEDLKKPFQARYDPYSQTVLIDRAVQRQELQPLRLYLSCFEILVTEHNSTTEQWMREALDSRVIIQELKTQNEKLQREAFRLNFKMNMMYESCADLKVLDRLGDLMQRKMQEYQSSQVARNEFASMNALNALNYPAKKSGLDDEGLVSSPSKFQDGGALPGSYKGQTPRENFHRVRVFEAEEAKLRDQLDIFGIPKLQQQKAGNYCPTQQRLGDTIDKLLVSAEEANSPMKSARQETQRTYGRASMGHSTGIVGSSRVQS</sequence>
<feature type="binding site" evidence="8">
    <location>
        <position position="338"/>
    </location>
    <ligand>
        <name>Fe cation</name>
        <dbReference type="ChEBI" id="CHEBI:24875"/>
    </ligand>
</feature>
<evidence type="ECO:0000259" key="11">
    <source>
        <dbReference type="PROSITE" id="PS51410"/>
    </source>
</evidence>
<evidence type="ECO:0000256" key="7">
    <source>
        <dbReference type="ARBA" id="ARBA00023033"/>
    </source>
</evidence>
<comment type="cofactor">
    <cofactor evidence="1 8">
        <name>Fe(2+)</name>
        <dbReference type="ChEBI" id="CHEBI:29033"/>
    </cofactor>
</comment>
<dbReference type="SUPFAM" id="SSF56534">
    <property type="entry name" value="Aromatic aminoacid monoxygenases, catalytic and oligomerization domains"/>
    <property type="match status" value="1"/>
</dbReference>
<dbReference type="Gene3D" id="1.10.800.10">
    <property type="entry name" value="Aromatic amino acid hydroxylase"/>
    <property type="match status" value="1"/>
</dbReference>
<dbReference type="PROSITE" id="PS51671">
    <property type="entry name" value="ACT"/>
    <property type="match status" value="1"/>
</dbReference>
<evidence type="ECO:0000256" key="6">
    <source>
        <dbReference type="ARBA" id="ARBA00023004"/>
    </source>
</evidence>
<evidence type="ECO:0000256" key="1">
    <source>
        <dbReference type="ARBA" id="ARBA00001954"/>
    </source>
</evidence>
<dbReference type="EC" id="1.14.16.1" evidence="3"/>
<dbReference type="InterPro" id="IPR018528">
    <property type="entry name" value="Preph_deHydtase_CS"/>
</dbReference>
<comment type="similarity">
    <text evidence="2">Belongs to the biopterin-dependent aromatic amino acid hydroxylase family.</text>
</comment>
<dbReference type="GO" id="GO:0005506">
    <property type="term" value="F:iron ion binding"/>
    <property type="evidence" value="ECO:0007669"/>
    <property type="project" value="InterPro"/>
</dbReference>
<dbReference type="GO" id="GO:0009094">
    <property type="term" value="P:L-phenylalanine biosynthetic process"/>
    <property type="evidence" value="ECO:0007669"/>
    <property type="project" value="InterPro"/>
</dbReference>
<name>A0A0P1A7I6_PLAHL</name>
<dbReference type="AlphaFoldDB" id="A0A0P1A7I6"/>
<keyword evidence="9" id="KW-0175">Coiled coil</keyword>
<dbReference type="STRING" id="4781.A0A0P1A7I6"/>
<keyword evidence="6 8" id="KW-0408">Iron</keyword>
<dbReference type="GO" id="GO:0004505">
    <property type="term" value="F:phenylalanine 4-monooxygenase activity"/>
    <property type="evidence" value="ECO:0007669"/>
    <property type="project" value="UniProtKB-EC"/>
</dbReference>
<evidence type="ECO:0000259" key="12">
    <source>
        <dbReference type="PROSITE" id="PS51671"/>
    </source>
</evidence>
<dbReference type="PRINTS" id="PR00372">
    <property type="entry name" value="FYWHYDRXLASE"/>
</dbReference>
<evidence type="ECO:0000256" key="10">
    <source>
        <dbReference type="SAM" id="MobiDB-lite"/>
    </source>
</evidence>
<evidence type="ECO:0000256" key="4">
    <source>
        <dbReference type="ARBA" id="ARBA00022723"/>
    </source>
</evidence>
<evidence type="ECO:0000313" key="13">
    <source>
        <dbReference type="EMBL" id="CEG36156.1"/>
    </source>
</evidence>
<feature type="domain" description="ACT" evidence="12">
    <location>
        <begin position="48"/>
        <end position="128"/>
    </location>
</feature>
<dbReference type="GeneID" id="36395536"/>
<feature type="domain" description="Biopterin-dependent aromatic amino acid hydroxylase family profile" evidence="11">
    <location>
        <begin position="114"/>
        <end position="467"/>
    </location>
</feature>
<dbReference type="InterPro" id="IPR045865">
    <property type="entry name" value="ACT-like_dom_sf"/>
</dbReference>
<dbReference type="GO" id="GO:0004664">
    <property type="term" value="F:prephenate dehydratase activity"/>
    <property type="evidence" value="ECO:0007669"/>
    <property type="project" value="InterPro"/>
</dbReference>
<dbReference type="RefSeq" id="XP_024572525.1">
    <property type="nucleotide sequence ID" value="XM_024716690.1"/>
</dbReference>
<dbReference type="CDD" id="cd04905">
    <property type="entry name" value="ACT_CM-PDT"/>
    <property type="match status" value="1"/>
</dbReference>